<evidence type="ECO:0000256" key="1">
    <source>
        <dbReference type="SAM" id="MobiDB-lite"/>
    </source>
</evidence>
<feature type="compositionally biased region" description="Basic and acidic residues" evidence="1">
    <location>
        <begin position="19"/>
        <end position="36"/>
    </location>
</feature>
<protein>
    <recommendedName>
        <fullName evidence="4">DBY</fullName>
    </recommendedName>
</protein>
<gene>
    <name evidence="2" type="ORF">DCAF_LOCUS17885</name>
</gene>
<evidence type="ECO:0000313" key="3">
    <source>
        <dbReference type="Proteomes" id="UP001314170"/>
    </source>
</evidence>
<feature type="region of interest" description="Disordered" evidence="1">
    <location>
        <begin position="19"/>
        <end position="57"/>
    </location>
</feature>
<reference evidence="2 3" key="1">
    <citation type="submission" date="2024-01" db="EMBL/GenBank/DDBJ databases">
        <authorList>
            <person name="Waweru B."/>
        </authorList>
    </citation>
    <scope>NUCLEOTIDE SEQUENCE [LARGE SCALE GENOMIC DNA]</scope>
</reference>
<comment type="caution">
    <text evidence="2">The sequence shown here is derived from an EMBL/GenBank/DDBJ whole genome shotgun (WGS) entry which is preliminary data.</text>
</comment>
<accession>A0AAV1S4C0</accession>
<dbReference type="EMBL" id="CAWUPB010001164">
    <property type="protein sequence ID" value="CAK7344644.1"/>
    <property type="molecule type" value="Genomic_DNA"/>
</dbReference>
<sequence>ASDSGDDAICRWYGERDKVKDRRNDGDGEKCRDKSDSGNLYNSNSNSFGQGRDNLNE</sequence>
<name>A0AAV1S4C0_9ROSI</name>
<feature type="compositionally biased region" description="Polar residues" evidence="1">
    <location>
        <begin position="37"/>
        <end position="49"/>
    </location>
</feature>
<dbReference type="AlphaFoldDB" id="A0AAV1S4C0"/>
<keyword evidence="3" id="KW-1185">Reference proteome</keyword>
<organism evidence="2 3">
    <name type="scientific">Dovyalis caffra</name>
    <dbReference type="NCBI Taxonomy" id="77055"/>
    <lineage>
        <taxon>Eukaryota</taxon>
        <taxon>Viridiplantae</taxon>
        <taxon>Streptophyta</taxon>
        <taxon>Embryophyta</taxon>
        <taxon>Tracheophyta</taxon>
        <taxon>Spermatophyta</taxon>
        <taxon>Magnoliopsida</taxon>
        <taxon>eudicotyledons</taxon>
        <taxon>Gunneridae</taxon>
        <taxon>Pentapetalae</taxon>
        <taxon>rosids</taxon>
        <taxon>fabids</taxon>
        <taxon>Malpighiales</taxon>
        <taxon>Salicaceae</taxon>
        <taxon>Flacourtieae</taxon>
        <taxon>Dovyalis</taxon>
    </lineage>
</organism>
<dbReference type="Proteomes" id="UP001314170">
    <property type="component" value="Unassembled WGS sequence"/>
</dbReference>
<evidence type="ECO:0000313" key="2">
    <source>
        <dbReference type="EMBL" id="CAK7344644.1"/>
    </source>
</evidence>
<evidence type="ECO:0008006" key="4">
    <source>
        <dbReference type="Google" id="ProtNLM"/>
    </source>
</evidence>
<feature type="non-terminal residue" evidence="2">
    <location>
        <position position="1"/>
    </location>
</feature>
<proteinExistence type="predicted"/>